<reference evidence="2" key="1">
    <citation type="submission" date="2022-08" db="EMBL/GenBank/DDBJ databases">
        <title>A Global Phylogenomic Analysis of the Shiitake Genus Lentinula.</title>
        <authorList>
            <consortium name="DOE Joint Genome Institute"/>
            <person name="Sierra-Patev S."/>
            <person name="Min B."/>
            <person name="Naranjo-Ortiz M."/>
            <person name="Looney B."/>
            <person name="Konkel Z."/>
            <person name="Slot J.C."/>
            <person name="Sakamoto Y."/>
            <person name="Steenwyk J.L."/>
            <person name="Rokas A."/>
            <person name="Carro J."/>
            <person name="Camarero S."/>
            <person name="Ferreira P."/>
            <person name="Molpeceres G."/>
            <person name="Ruiz-Duenas F.J."/>
            <person name="Serrano A."/>
            <person name="Henrissat B."/>
            <person name="Drula E."/>
            <person name="Hughes K.W."/>
            <person name="Mata J.L."/>
            <person name="Ishikawa N.K."/>
            <person name="Vargas-Isla R."/>
            <person name="Ushijima S."/>
            <person name="Smith C.A."/>
            <person name="Ahrendt S."/>
            <person name="Andreopoulos W."/>
            <person name="He G."/>
            <person name="Labutti K."/>
            <person name="Lipzen A."/>
            <person name="Ng V."/>
            <person name="Riley R."/>
            <person name="Sandor L."/>
            <person name="Barry K."/>
            <person name="Martinez A.T."/>
            <person name="Xiao Y."/>
            <person name="Gibbons J.G."/>
            <person name="Terashima K."/>
            <person name="Grigoriev I.V."/>
            <person name="Hibbett D.S."/>
        </authorList>
    </citation>
    <scope>NUCLEOTIDE SEQUENCE</scope>
    <source>
        <strain evidence="2">RHP3577 ss4</strain>
    </source>
</reference>
<feature type="signal peptide" evidence="1">
    <location>
        <begin position="1"/>
        <end position="24"/>
    </location>
</feature>
<gene>
    <name evidence="2" type="ORF">C8R41DRAFT_905452</name>
</gene>
<evidence type="ECO:0000313" key="2">
    <source>
        <dbReference type="EMBL" id="KAJ4472390.1"/>
    </source>
</evidence>
<evidence type="ECO:0000313" key="3">
    <source>
        <dbReference type="Proteomes" id="UP001150217"/>
    </source>
</evidence>
<name>A0ABQ8V3D3_9AGAR</name>
<keyword evidence="1" id="KW-0732">Signal</keyword>
<dbReference type="Proteomes" id="UP001150217">
    <property type="component" value="Unassembled WGS sequence"/>
</dbReference>
<dbReference type="EMBL" id="JANVFT010000084">
    <property type="protein sequence ID" value="KAJ4472390.1"/>
    <property type="molecule type" value="Genomic_DNA"/>
</dbReference>
<evidence type="ECO:0000256" key="1">
    <source>
        <dbReference type="SAM" id="SignalP"/>
    </source>
</evidence>
<accession>A0ABQ8V3D3</accession>
<comment type="caution">
    <text evidence="2">The sequence shown here is derived from an EMBL/GenBank/DDBJ whole genome shotgun (WGS) entry which is preliminary data.</text>
</comment>
<keyword evidence="3" id="KW-1185">Reference proteome</keyword>
<sequence>MHLNPTYIFLGLVSAALSISSTCAVPLNASPEDSLATRAPVQNTVLVNAIPVGSLSMRTSTRDTEPVEAAIRLAIRANVELNVVFKYAAAPKRGGYVRNTEAVKTEVHKVVEGYWAAKGLQGKVLTTLKNCPQNDYVDHFAVSGSGVSENFYRESWTTWTNGVITWEV</sequence>
<feature type="chain" id="PRO_5047324103" evidence="1">
    <location>
        <begin position="25"/>
        <end position="168"/>
    </location>
</feature>
<proteinExistence type="predicted"/>
<protein>
    <submittedName>
        <fullName evidence="2">Uncharacterized protein</fullName>
    </submittedName>
</protein>
<organism evidence="2 3">
    <name type="scientific">Lentinula lateritia</name>
    <dbReference type="NCBI Taxonomy" id="40482"/>
    <lineage>
        <taxon>Eukaryota</taxon>
        <taxon>Fungi</taxon>
        <taxon>Dikarya</taxon>
        <taxon>Basidiomycota</taxon>
        <taxon>Agaricomycotina</taxon>
        <taxon>Agaricomycetes</taxon>
        <taxon>Agaricomycetidae</taxon>
        <taxon>Agaricales</taxon>
        <taxon>Marasmiineae</taxon>
        <taxon>Omphalotaceae</taxon>
        <taxon>Lentinula</taxon>
    </lineage>
</organism>